<dbReference type="PANTHER" id="PTHR20898:SF0">
    <property type="entry name" value="DAEDALUS ON 3-RELATED"/>
    <property type="match status" value="1"/>
</dbReference>
<dbReference type="EMBL" id="LR899013">
    <property type="protein sequence ID" value="CAD7089838.1"/>
    <property type="molecule type" value="Genomic_DNA"/>
</dbReference>
<reference evidence="1 2" key="1">
    <citation type="submission" date="2020-11" db="EMBL/GenBank/DDBJ databases">
        <authorList>
            <person name="Wallbank WR R."/>
            <person name="Pardo Diaz C."/>
            <person name="Kozak K."/>
            <person name="Martin S."/>
            <person name="Jiggins C."/>
            <person name="Moest M."/>
            <person name="Warren A I."/>
            <person name="Generalovic N T."/>
            <person name="Byers J.R.P. K."/>
            <person name="Montejo-Kovacevich G."/>
            <person name="Yen C E."/>
        </authorList>
    </citation>
    <scope>NUCLEOTIDE SEQUENCE [LARGE SCALE GENOMIC DNA]</scope>
</reference>
<dbReference type="Proteomes" id="UP000594454">
    <property type="component" value="Chromosome 5"/>
</dbReference>
<dbReference type="InParanoid" id="A0A7R8YY89"/>
<protein>
    <recommendedName>
        <fullName evidence="3">MD-2-related lipid-recognition domain-containing protein</fullName>
    </recommendedName>
</protein>
<dbReference type="OrthoDB" id="7727171at2759"/>
<organism evidence="1 2">
    <name type="scientific">Hermetia illucens</name>
    <name type="common">Black soldier fly</name>
    <dbReference type="NCBI Taxonomy" id="343691"/>
    <lineage>
        <taxon>Eukaryota</taxon>
        <taxon>Metazoa</taxon>
        <taxon>Ecdysozoa</taxon>
        <taxon>Arthropoda</taxon>
        <taxon>Hexapoda</taxon>
        <taxon>Insecta</taxon>
        <taxon>Pterygota</taxon>
        <taxon>Neoptera</taxon>
        <taxon>Endopterygota</taxon>
        <taxon>Diptera</taxon>
        <taxon>Brachycera</taxon>
        <taxon>Stratiomyomorpha</taxon>
        <taxon>Stratiomyidae</taxon>
        <taxon>Hermetiinae</taxon>
        <taxon>Hermetia</taxon>
    </lineage>
</organism>
<dbReference type="FunCoup" id="A0A7R8YY89">
    <property type="interactions" value="6"/>
</dbReference>
<sequence>MVRVEIAAYLSIFYLIVWHSRLCISNRMYDVIVTRVACEDYNSSIVYNVSCTTRNLNRTTKAHSLSGYILPNISLNEIFVRITFHQRINTGYRRLIIDSEENFCAFRNGTSKSLVMSIMWPFLKAHSNLDHKCPFSGFIYVSNFIIRFDHFPPALPEGEGKVTVHLRNGPQRASLIKVAVYAEIKPKGAATLNF</sequence>
<gene>
    <name evidence="1" type="ORF">HERILL_LOCUS12364</name>
</gene>
<evidence type="ECO:0000313" key="2">
    <source>
        <dbReference type="Proteomes" id="UP000594454"/>
    </source>
</evidence>
<proteinExistence type="predicted"/>
<dbReference type="InterPro" id="IPR010512">
    <property type="entry name" value="DUF1091"/>
</dbReference>
<evidence type="ECO:0000313" key="1">
    <source>
        <dbReference type="EMBL" id="CAD7089838.1"/>
    </source>
</evidence>
<evidence type="ECO:0008006" key="3">
    <source>
        <dbReference type="Google" id="ProtNLM"/>
    </source>
</evidence>
<accession>A0A7R8YY89</accession>
<keyword evidence="2" id="KW-1185">Reference proteome</keyword>
<dbReference type="SMART" id="SM00697">
    <property type="entry name" value="DM8"/>
    <property type="match status" value="1"/>
</dbReference>
<name>A0A7R8YY89_HERIL</name>
<dbReference type="PANTHER" id="PTHR20898">
    <property type="entry name" value="DAEDALUS ON 3-RELATED-RELATED"/>
    <property type="match status" value="1"/>
</dbReference>
<dbReference type="OMA" id="LMIDWVF"/>
<dbReference type="Pfam" id="PF06477">
    <property type="entry name" value="DUF1091"/>
    <property type="match status" value="1"/>
</dbReference>
<dbReference type="AlphaFoldDB" id="A0A7R8YY89"/>